<feature type="domain" description="EamA" evidence="6">
    <location>
        <begin position="27"/>
        <end position="163"/>
    </location>
</feature>
<feature type="domain" description="EamA" evidence="6">
    <location>
        <begin position="190"/>
        <end position="319"/>
    </location>
</feature>
<comment type="subcellular location">
    <subcellularLocation>
        <location evidence="1">Membrane</location>
        <topology evidence="1">Multi-pass membrane protein</topology>
    </subcellularLocation>
</comment>
<dbReference type="Proteomes" id="UP001149813">
    <property type="component" value="Unassembled WGS sequence"/>
</dbReference>
<evidence type="ECO:0000256" key="4">
    <source>
        <dbReference type="ARBA" id="ARBA00023136"/>
    </source>
</evidence>
<gene>
    <name evidence="7" type="ORF">LPJ53_004290</name>
</gene>
<feature type="transmembrane region" description="Helical" evidence="5">
    <location>
        <begin position="251"/>
        <end position="269"/>
    </location>
</feature>
<dbReference type="InterPro" id="IPR000620">
    <property type="entry name" value="EamA_dom"/>
</dbReference>
<feature type="transmembrane region" description="Helical" evidence="5">
    <location>
        <begin position="305"/>
        <end position="323"/>
    </location>
</feature>
<evidence type="ECO:0000256" key="5">
    <source>
        <dbReference type="SAM" id="Phobius"/>
    </source>
</evidence>
<reference evidence="7" key="1">
    <citation type="submission" date="2022-07" db="EMBL/GenBank/DDBJ databases">
        <title>Phylogenomic reconstructions and comparative analyses of Kickxellomycotina fungi.</title>
        <authorList>
            <person name="Reynolds N.K."/>
            <person name="Stajich J.E."/>
            <person name="Barry K."/>
            <person name="Grigoriev I.V."/>
            <person name="Crous P."/>
            <person name="Smith M.E."/>
        </authorList>
    </citation>
    <scope>NUCLEOTIDE SEQUENCE</scope>
    <source>
        <strain evidence="7">NBRC 32514</strain>
    </source>
</reference>
<evidence type="ECO:0000313" key="8">
    <source>
        <dbReference type="Proteomes" id="UP001149813"/>
    </source>
</evidence>
<keyword evidence="4 5" id="KW-0472">Membrane</keyword>
<feature type="transmembrane region" description="Helical" evidence="5">
    <location>
        <begin position="220"/>
        <end position="239"/>
    </location>
</feature>
<dbReference type="Pfam" id="PF00892">
    <property type="entry name" value="EamA"/>
    <property type="match status" value="2"/>
</dbReference>
<dbReference type="GO" id="GO:0016020">
    <property type="term" value="C:membrane"/>
    <property type="evidence" value="ECO:0007669"/>
    <property type="project" value="UniProtKB-SubCell"/>
</dbReference>
<protein>
    <recommendedName>
        <fullName evidence="6">EamA domain-containing protein</fullName>
    </recommendedName>
</protein>
<dbReference type="PANTHER" id="PTHR22911">
    <property type="entry name" value="ACYL-MALONYL CONDENSING ENZYME-RELATED"/>
    <property type="match status" value="1"/>
</dbReference>
<dbReference type="OrthoDB" id="306876at2759"/>
<dbReference type="PANTHER" id="PTHR22911:SF6">
    <property type="entry name" value="SOLUTE CARRIER FAMILY 35 MEMBER G1"/>
    <property type="match status" value="1"/>
</dbReference>
<keyword evidence="2 5" id="KW-0812">Transmembrane</keyword>
<dbReference type="EMBL" id="JANBOJ010000193">
    <property type="protein sequence ID" value="KAJ1721151.1"/>
    <property type="molecule type" value="Genomic_DNA"/>
</dbReference>
<sequence length="328" mass="34228">MSDHTRHSDERSALLERPRSMSSTELRGYVLMAASALGFATNSACVKALANAGLPALEIVLLRSIVQLSLGLLGCLAHRTSPLGPTNNPVAFRWLVARGLFGAFGNACFFYSVSVMPLADATVVFFTGPVFSALFAKLLLGEPYDRFDRLLSVVCLSGIVLVVQPGMLFGSGGGGGGSGDETLDDRMARGAGAALVGAMSGALAYCSVRKAGSAVHAMVHVVWFGMLSLVGSSVALYFSGGARLPTGTYEWTVAAALGLFAFLGQALLNRGLQLVPAGPGMLVRNLDVVFAFVFGVAVFGERTDGLKVLGAITIVLCTVAMGVRKWRA</sequence>
<keyword evidence="3 5" id="KW-1133">Transmembrane helix</keyword>
<dbReference type="AlphaFoldDB" id="A0A9W8CR27"/>
<evidence type="ECO:0000256" key="1">
    <source>
        <dbReference type="ARBA" id="ARBA00004141"/>
    </source>
</evidence>
<evidence type="ECO:0000256" key="3">
    <source>
        <dbReference type="ARBA" id="ARBA00022989"/>
    </source>
</evidence>
<proteinExistence type="predicted"/>
<dbReference type="SUPFAM" id="SSF103481">
    <property type="entry name" value="Multidrug resistance efflux transporter EmrE"/>
    <property type="match status" value="2"/>
</dbReference>
<feature type="transmembrane region" description="Helical" evidence="5">
    <location>
        <begin position="190"/>
        <end position="208"/>
    </location>
</feature>
<organism evidence="7 8">
    <name type="scientific">Coemansia erecta</name>
    <dbReference type="NCBI Taxonomy" id="147472"/>
    <lineage>
        <taxon>Eukaryota</taxon>
        <taxon>Fungi</taxon>
        <taxon>Fungi incertae sedis</taxon>
        <taxon>Zoopagomycota</taxon>
        <taxon>Kickxellomycotina</taxon>
        <taxon>Kickxellomycetes</taxon>
        <taxon>Kickxellales</taxon>
        <taxon>Kickxellaceae</taxon>
        <taxon>Coemansia</taxon>
    </lineage>
</organism>
<feature type="transmembrane region" description="Helical" evidence="5">
    <location>
        <begin position="281"/>
        <end position="299"/>
    </location>
</feature>
<evidence type="ECO:0000313" key="7">
    <source>
        <dbReference type="EMBL" id="KAJ1721151.1"/>
    </source>
</evidence>
<evidence type="ECO:0000259" key="6">
    <source>
        <dbReference type="Pfam" id="PF00892"/>
    </source>
</evidence>
<feature type="transmembrane region" description="Helical" evidence="5">
    <location>
        <begin position="118"/>
        <end position="138"/>
    </location>
</feature>
<name>A0A9W8CR27_9FUNG</name>
<comment type="caution">
    <text evidence="7">The sequence shown here is derived from an EMBL/GenBank/DDBJ whole genome shotgun (WGS) entry which is preliminary data.</text>
</comment>
<evidence type="ECO:0000256" key="2">
    <source>
        <dbReference type="ARBA" id="ARBA00022692"/>
    </source>
</evidence>
<keyword evidence="8" id="KW-1185">Reference proteome</keyword>
<accession>A0A9W8CR27</accession>
<feature type="transmembrane region" description="Helical" evidence="5">
    <location>
        <begin position="90"/>
        <end position="112"/>
    </location>
</feature>
<feature type="transmembrane region" description="Helical" evidence="5">
    <location>
        <begin position="150"/>
        <end position="170"/>
    </location>
</feature>
<dbReference type="InterPro" id="IPR037185">
    <property type="entry name" value="EmrE-like"/>
</dbReference>